<proteinExistence type="predicted"/>
<sequence length="103" mass="11099">MPSSDLNTRVLANKYSPSGAPSLDNFKVVTAPVPTKDSLKENQVLIRNLYLSIDPYQRGRLSGATNSYVPRYELNEPITNFGVAAVEASTNADFAVGDIVAVP</sequence>
<keyword evidence="2" id="KW-1185">Reference proteome</keyword>
<protein>
    <submittedName>
        <fullName evidence="1">Uncharacterized protein</fullName>
    </submittedName>
</protein>
<gene>
    <name evidence="1" type="ORF">FBU59_002112</name>
</gene>
<comment type="caution">
    <text evidence="1">The sequence shown here is derived from an EMBL/GenBank/DDBJ whole genome shotgun (WGS) entry which is preliminary data.</text>
</comment>
<organism evidence="1 2">
    <name type="scientific">Linderina macrospora</name>
    <dbReference type="NCBI Taxonomy" id="4868"/>
    <lineage>
        <taxon>Eukaryota</taxon>
        <taxon>Fungi</taxon>
        <taxon>Fungi incertae sedis</taxon>
        <taxon>Zoopagomycota</taxon>
        <taxon>Kickxellomycotina</taxon>
        <taxon>Kickxellomycetes</taxon>
        <taxon>Kickxellales</taxon>
        <taxon>Kickxellaceae</taxon>
        <taxon>Linderina</taxon>
    </lineage>
</organism>
<dbReference type="Proteomes" id="UP001150603">
    <property type="component" value="Unassembled WGS sequence"/>
</dbReference>
<evidence type="ECO:0000313" key="1">
    <source>
        <dbReference type="EMBL" id="KAJ1946113.1"/>
    </source>
</evidence>
<name>A0ACC1JC95_9FUNG</name>
<accession>A0ACC1JC95</accession>
<reference evidence="1" key="1">
    <citation type="submission" date="2022-07" db="EMBL/GenBank/DDBJ databases">
        <title>Phylogenomic reconstructions and comparative analyses of Kickxellomycotina fungi.</title>
        <authorList>
            <person name="Reynolds N.K."/>
            <person name="Stajich J.E."/>
            <person name="Barry K."/>
            <person name="Grigoriev I.V."/>
            <person name="Crous P."/>
            <person name="Smith M.E."/>
        </authorList>
    </citation>
    <scope>NUCLEOTIDE SEQUENCE</scope>
    <source>
        <strain evidence="1">NRRL 5244</strain>
    </source>
</reference>
<feature type="non-terminal residue" evidence="1">
    <location>
        <position position="103"/>
    </location>
</feature>
<evidence type="ECO:0000313" key="2">
    <source>
        <dbReference type="Proteomes" id="UP001150603"/>
    </source>
</evidence>
<dbReference type="EMBL" id="JANBPW010001105">
    <property type="protein sequence ID" value="KAJ1946113.1"/>
    <property type="molecule type" value="Genomic_DNA"/>
</dbReference>